<name>A0A8S2TY97_9BILA</name>
<protein>
    <submittedName>
        <fullName evidence="3">Uncharacterized protein</fullName>
    </submittedName>
</protein>
<evidence type="ECO:0000313" key="4">
    <source>
        <dbReference type="Proteomes" id="UP000682733"/>
    </source>
</evidence>
<evidence type="ECO:0000313" key="2">
    <source>
        <dbReference type="EMBL" id="CAF1517490.1"/>
    </source>
</evidence>
<dbReference type="EMBL" id="CAJNOK010035895">
    <property type="protein sequence ID" value="CAF1517490.1"/>
    <property type="molecule type" value="Genomic_DNA"/>
</dbReference>
<feature type="compositionally biased region" description="Polar residues" evidence="1">
    <location>
        <begin position="35"/>
        <end position="44"/>
    </location>
</feature>
<reference evidence="3" key="1">
    <citation type="submission" date="2021-02" db="EMBL/GenBank/DDBJ databases">
        <authorList>
            <person name="Nowell W R."/>
        </authorList>
    </citation>
    <scope>NUCLEOTIDE SEQUENCE</scope>
</reference>
<feature type="non-terminal residue" evidence="3">
    <location>
        <position position="1"/>
    </location>
</feature>
<evidence type="ECO:0000313" key="3">
    <source>
        <dbReference type="EMBL" id="CAF4304901.1"/>
    </source>
</evidence>
<gene>
    <name evidence="2" type="ORF">OVA965_LOCUS37649</name>
    <name evidence="3" type="ORF">TMI583_LOCUS38751</name>
</gene>
<sequence>MFQPVKPSGCGRGHGREQVFSSIAPPSPSISSTSLTHVATTSGKPDTLSDEGIASSIVTLNIPQPTTAIKSTVPHGRGQVKRDVPYFTSKKSGRSCFITDDKRSKWIVSELTEQQFLTTERPLKPKTLGELGLMIQVMVNCYPVTWYPKEGIEIFKFIIRLTDKSIDFAKLVLPEDFDSLECLKQVLSSVLHEQCSSTANFVNKRVFYSI</sequence>
<organism evidence="3 4">
    <name type="scientific">Didymodactylos carnosus</name>
    <dbReference type="NCBI Taxonomy" id="1234261"/>
    <lineage>
        <taxon>Eukaryota</taxon>
        <taxon>Metazoa</taxon>
        <taxon>Spiralia</taxon>
        <taxon>Gnathifera</taxon>
        <taxon>Rotifera</taxon>
        <taxon>Eurotatoria</taxon>
        <taxon>Bdelloidea</taxon>
        <taxon>Philodinida</taxon>
        <taxon>Philodinidae</taxon>
        <taxon>Didymodactylos</taxon>
    </lineage>
</organism>
<feature type="compositionally biased region" description="Low complexity" evidence="1">
    <location>
        <begin position="21"/>
        <end position="34"/>
    </location>
</feature>
<accession>A0A8S2TY97</accession>
<feature type="region of interest" description="Disordered" evidence="1">
    <location>
        <begin position="1"/>
        <end position="50"/>
    </location>
</feature>
<dbReference type="AlphaFoldDB" id="A0A8S2TY97"/>
<comment type="caution">
    <text evidence="3">The sequence shown here is derived from an EMBL/GenBank/DDBJ whole genome shotgun (WGS) entry which is preliminary data.</text>
</comment>
<evidence type="ECO:0000256" key="1">
    <source>
        <dbReference type="SAM" id="MobiDB-lite"/>
    </source>
</evidence>
<dbReference type="EMBL" id="CAJOBA010058007">
    <property type="protein sequence ID" value="CAF4304901.1"/>
    <property type="molecule type" value="Genomic_DNA"/>
</dbReference>
<proteinExistence type="predicted"/>
<dbReference type="Proteomes" id="UP000682733">
    <property type="component" value="Unassembled WGS sequence"/>
</dbReference>
<dbReference type="Proteomes" id="UP000677228">
    <property type="component" value="Unassembled WGS sequence"/>
</dbReference>